<reference evidence="2" key="1">
    <citation type="journal article" date="2022" name="Mol. Ecol. Resour.">
        <title>The genomes of chicory, endive, great burdock and yacon provide insights into Asteraceae palaeo-polyploidization history and plant inulin production.</title>
        <authorList>
            <person name="Fan W."/>
            <person name="Wang S."/>
            <person name="Wang H."/>
            <person name="Wang A."/>
            <person name="Jiang F."/>
            <person name="Liu H."/>
            <person name="Zhao H."/>
            <person name="Xu D."/>
            <person name="Zhang Y."/>
        </authorList>
    </citation>
    <scope>NUCLEOTIDE SEQUENCE [LARGE SCALE GENOMIC DNA]</scope>
    <source>
        <strain evidence="2">cv. Niubang</strain>
    </source>
</reference>
<reference evidence="1 2" key="2">
    <citation type="journal article" date="2022" name="Mol. Ecol. Resour.">
        <title>The genomes of chicory, endive, great burdock and yacon provide insights into Asteraceae paleo-polyploidization history and plant inulin production.</title>
        <authorList>
            <person name="Fan W."/>
            <person name="Wang S."/>
            <person name="Wang H."/>
            <person name="Wang A."/>
            <person name="Jiang F."/>
            <person name="Liu H."/>
            <person name="Zhao H."/>
            <person name="Xu D."/>
            <person name="Zhang Y."/>
        </authorList>
    </citation>
    <scope>NUCLEOTIDE SEQUENCE [LARGE SCALE GENOMIC DNA]</scope>
    <source>
        <strain evidence="2">cv. Niubang</strain>
    </source>
</reference>
<proteinExistence type="predicted"/>
<gene>
    <name evidence="1" type="ORF">L6452_12844</name>
</gene>
<keyword evidence="2" id="KW-1185">Reference proteome</keyword>
<evidence type="ECO:0000313" key="2">
    <source>
        <dbReference type="Proteomes" id="UP001055879"/>
    </source>
</evidence>
<protein>
    <submittedName>
        <fullName evidence="1">Uncharacterized protein</fullName>
    </submittedName>
</protein>
<dbReference type="EMBL" id="CM042050">
    <property type="protein sequence ID" value="KAI3733401.1"/>
    <property type="molecule type" value="Genomic_DNA"/>
</dbReference>
<comment type="caution">
    <text evidence="1">The sequence shown here is derived from an EMBL/GenBank/DDBJ whole genome shotgun (WGS) entry which is preliminary data.</text>
</comment>
<dbReference type="Proteomes" id="UP001055879">
    <property type="component" value="Linkage Group LG04"/>
</dbReference>
<organism evidence="1 2">
    <name type="scientific">Arctium lappa</name>
    <name type="common">Greater burdock</name>
    <name type="synonym">Lappa major</name>
    <dbReference type="NCBI Taxonomy" id="4217"/>
    <lineage>
        <taxon>Eukaryota</taxon>
        <taxon>Viridiplantae</taxon>
        <taxon>Streptophyta</taxon>
        <taxon>Embryophyta</taxon>
        <taxon>Tracheophyta</taxon>
        <taxon>Spermatophyta</taxon>
        <taxon>Magnoliopsida</taxon>
        <taxon>eudicotyledons</taxon>
        <taxon>Gunneridae</taxon>
        <taxon>Pentapetalae</taxon>
        <taxon>asterids</taxon>
        <taxon>campanulids</taxon>
        <taxon>Asterales</taxon>
        <taxon>Asteraceae</taxon>
        <taxon>Carduoideae</taxon>
        <taxon>Cardueae</taxon>
        <taxon>Arctiinae</taxon>
        <taxon>Arctium</taxon>
    </lineage>
</organism>
<accession>A0ACB9CGK4</accession>
<sequence>MVARQKQRVSPPPAATNNHPSGGRRSSTEEKEAQRKMATQKRDRKNLLAITGAAAFVAVAVKFAIDAINSKRNQLKKKDLRGSNVRVNLSASEILKLADRLIANSKAVHDAVASVSLDKATYTNVILPLEQLEAYQFPLVQSCIFPKFVSTSEEIRKASAEAGRRIDAHVSTCSQREDVYRVVKAFAAKGEWTSMELKRYTQFLVRDFERNGMNLTLTKREELQRLRAQIDELSMRYIQNLNDDKSFLLFDHSELLGLPLEFLKSLEKSENDKYKISLSRHHVSALLDLCKVGLTRRVVAVAYGRRCEANLPILEKLVQLRHKSARLLGYTNYADFVVDRRMAMSSSKVFEFLEDISASLNDLASRELTLLKDVKKKEEGEIPFGIEDLPYYVKKVEEELFDLDFEAVKQYFPVCLVQSGIFKVCQDLFGLRFEKVDGAEVWHSDVQLFSVFDLNSTDLLGYFYLDMYTREGKYGQTCVVPLQNSSITNGSRQIPVALLITQIKKEVGGDPVLLRFSEVLKLFHEFGHVVHYICNRASFAKFGGLQLDPDFMEIPAQVLENWCYEAASLKLISGFHEDITKPIKDDVCKSLKRWRCSFYTLKLKQEVLYCLFDQIIHSTENVDIVGLFKHLHPKVMLGLPMLDGTNPASCFPSSAIGCEAACYSHIWSQVFAADIYASKFRDDIFNQHTGMHFRNKVLAPGGSKEPIELLSDFLGREPSVQAFVDSKSETFNDASFR</sequence>
<evidence type="ECO:0000313" key="1">
    <source>
        <dbReference type="EMBL" id="KAI3733401.1"/>
    </source>
</evidence>
<name>A0ACB9CGK4_ARCLA</name>